<organism evidence="3 4">
    <name type="scientific">Hesseltinella vesiculosa</name>
    <dbReference type="NCBI Taxonomy" id="101127"/>
    <lineage>
        <taxon>Eukaryota</taxon>
        <taxon>Fungi</taxon>
        <taxon>Fungi incertae sedis</taxon>
        <taxon>Mucoromycota</taxon>
        <taxon>Mucoromycotina</taxon>
        <taxon>Mucoromycetes</taxon>
        <taxon>Mucorales</taxon>
        <taxon>Cunninghamellaceae</taxon>
        <taxon>Hesseltinella</taxon>
    </lineage>
</organism>
<dbReference type="InterPro" id="IPR056362">
    <property type="entry name" value="AtuA-like_ferredoxin_dom"/>
</dbReference>
<protein>
    <submittedName>
        <fullName evidence="3">DUF1446-domain-containing protein</fullName>
    </submittedName>
</protein>
<evidence type="ECO:0000259" key="2">
    <source>
        <dbReference type="Pfam" id="PF23544"/>
    </source>
</evidence>
<feature type="domain" description="AtuA-like ferredoxin-fold" evidence="2">
    <location>
        <begin position="522"/>
        <end position="616"/>
    </location>
</feature>
<evidence type="ECO:0000313" key="4">
    <source>
        <dbReference type="Proteomes" id="UP000242146"/>
    </source>
</evidence>
<sequence length="633" mass="68404">MTKPVRIGCYSAFWGDSVAAAKQLVELEGANLDYLVADYLAEVTMGILAARRQRRMMQGKEKGIDHIHEFITLVLRPLLPALVKNGTKVITNAGGLDPVGCKEAIEQLLDKLNITGIKVAAVYGDDVLADKSSPTLDAFKQLTPFSTISSVDHAKDSDRLPANDEPILSMNAYFGAKGVAAALDQGAHIVVTGRVVDSALVVAPLIHEFRWHPSQPDYFDKLASASLAGHVIECGCQCTGGNFTDWREAAFSPYGGYSNMGYPIVEVQANGHFIVTKPERTGGVVSTASVSEQILYEILDPARYLLPDVILDMRQVQLKLVGQNRVLVQGAKGYQPTPWLKCSGIFLDGWKLSGELLVGGAEAKDKALAVGDAIYKRVSKMYQDNGMEPLRDFNMEALGSESIFGANGQRNDTREVVLRLTGHHNDTAALRLLAMEVIPSATCMAPGITGGGSGRPKPIPNLVHFPCLIPKTEVKARLVVGVQGQPQVMEWDTWDQAQSFAQLPTVPSIPSPTTQGPFVKTKLIHVALGRSGDKGDVSNIGIIARKPEYLPFIKRSLTEEIMTKTMNHVCKGSVTRFELPGLHALNFVLTHSLGGGGLSSMIMDRQGKTFAQQVLSSVDVELPADLLSANARL</sequence>
<proteinExistence type="predicted"/>
<dbReference type="Pfam" id="PF23544">
    <property type="entry name" value="AtuA_ferredoxin"/>
    <property type="match status" value="1"/>
</dbReference>
<evidence type="ECO:0000313" key="3">
    <source>
        <dbReference type="EMBL" id="ORX58285.1"/>
    </source>
</evidence>
<dbReference type="PANTHER" id="PTHR47708">
    <property type="match status" value="1"/>
</dbReference>
<keyword evidence="4" id="KW-1185">Reference proteome</keyword>
<feature type="domain" description="Acyclic terpene utilisation N-terminal" evidence="1">
    <location>
        <begin position="5"/>
        <end position="478"/>
    </location>
</feature>
<reference evidence="3 4" key="1">
    <citation type="submission" date="2016-07" db="EMBL/GenBank/DDBJ databases">
        <title>Pervasive Adenine N6-methylation of Active Genes in Fungi.</title>
        <authorList>
            <consortium name="DOE Joint Genome Institute"/>
            <person name="Mondo S.J."/>
            <person name="Dannebaum R.O."/>
            <person name="Kuo R.C."/>
            <person name="Labutti K."/>
            <person name="Haridas S."/>
            <person name="Kuo A."/>
            <person name="Salamov A."/>
            <person name="Ahrendt S.R."/>
            <person name="Lipzen A."/>
            <person name="Sullivan W."/>
            <person name="Andreopoulos W.B."/>
            <person name="Clum A."/>
            <person name="Lindquist E."/>
            <person name="Daum C."/>
            <person name="Ramamoorthy G.K."/>
            <person name="Gryganskyi A."/>
            <person name="Culley D."/>
            <person name="Magnuson J.K."/>
            <person name="James T.Y."/>
            <person name="O'Malley M.A."/>
            <person name="Stajich J.E."/>
            <person name="Spatafora J.W."/>
            <person name="Visel A."/>
            <person name="Grigoriev I.V."/>
        </authorList>
    </citation>
    <scope>NUCLEOTIDE SEQUENCE [LARGE SCALE GENOMIC DNA]</scope>
    <source>
        <strain evidence="3 4">NRRL 3301</strain>
    </source>
</reference>
<name>A0A1X2GQN9_9FUNG</name>
<dbReference type="PANTHER" id="PTHR47708:SF2">
    <property type="entry name" value="SI:CH73-132F6.5"/>
    <property type="match status" value="1"/>
</dbReference>
<dbReference type="STRING" id="101127.A0A1X2GQN9"/>
<evidence type="ECO:0000259" key="1">
    <source>
        <dbReference type="Pfam" id="PF07287"/>
    </source>
</evidence>
<dbReference type="EMBL" id="MCGT01000007">
    <property type="protein sequence ID" value="ORX58285.1"/>
    <property type="molecule type" value="Genomic_DNA"/>
</dbReference>
<dbReference type="AlphaFoldDB" id="A0A1X2GQN9"/>
<accession>A0A1X2GQN9</accession>
<comment type="caution">
    <text evidence="3">The sequence shown here is derived from an EMBL/GenBank/DDBJ whole genome shotgun (WGS) entry which is preliminary data.</text>
</comment>
<gene>
    <name evidence="3" type="ORF">DM01DRAFT_1333938</name>
</gene>
<dbReference type="Pfam" id="PF07287">
    <property type="entry name" value="AtuA"/>
    <property type="match status" value="1"/>
</dbReference>
<dbReference type="OrthoDB" id="10265871at2759"/>
<dbReference type="Proteomes" id="UP000242146">
    <property type="component" value="Unassembled WGS sequence"/>
</dbReference>
<dbReference type="InterPro" id="IPR010839">
    <property type="entry name" value="AtuA_N"/>
</dbReference>